<comment type="caution">
    <text evidence="1">The sequence shown here is derived from an EMBL/GenBank/DDBJ whole genome shotgun (WGS) entry which is preliminary data.</text>
</comment>
<organism evidence="1 2">
    <name type="scientific">Enterobacillus tribolii</name>
    <dbReference type="NCBI Taxonomy" id="1487935"/>
    <lineage>
        <taxon>Bacteria</taxon>
        <taxon>Pseudomonadati</taxon>
        <taxon>Pseudomonadota</taxon>
        <taxon>Gammaproteobacteria</taxon>
        <taxon>Enterobacterales</taxon>
        <taxon>Hafniaceae</taxon>
        <taxon>Enterobacillus</taxon>
    </lineage>
</organism>
<keyword evidence="2" id="KW-1185">Reference proteome</keyword>
<evidence type="ECO:0000313" key="1">
    <source>
        <dbReference type="EMBL" id="RDK92025.1"/>
    </source>
</evidence>
<dbReference type="Gene3D" id="3.30.70.1210">
    <property type="entry name" value="Crispr-associated protein, domain 2"/>
    <property type="match status" value="1"/>
</dbReference>
<proteinExistence type="predicted"/>
<dbReference type="RefSeq" id="WP_115458353.1">
    <property type="nucleotide sequence ID" value="NZ_QRAP01000004.1"/>
</dbReference>
<dbReference type="AlphaFoldDB" id="A0A370QS23"/>
<dbReference type="Proteomes" id="UP000254848">
    <property type="component" value="Unassembled WGS sequence"/>
</dbReference>
<dbReference type="CDD" id="cd09727">
    <property type="entry name" value="Cas6_I-E"/>
    <property type="match status" value="1"/>
</dbReference>
<sequence length="224" mass="25951">MYLSRIRLVLSRLTPAMLHKWGNSQPYVAHQWLWQLFPEHTERPFLFREEAGECFYVLSQVPPLAEHDLFTVETKPYRPNVAAGMTLEFQLRANPVLVRRKKRYDVLMDAKFQAKAQGIDPAKWWGLQEQAACEWLARQGEQHGFELESTSEDEWAIFQQPYLRAYDQHRFIRREGENSIAFSSADYAGRLTVTDAEKFEQALLKGIGKSKALGCGLLMVRRSG</sequence>
<name>A0A370QS23_9GAMM</name>
<dbReference type="EMBL" id="QRAP01000004">
    <property type="protein sequence ID" value="RDK92025.1"/>
    <property type="molecule type" value="Genomic_DNA"/>
</dbReference>
<dbReference type="OrthoDB" id="9795689at2"/>
<dbReference type="Pfam" id="PF08798">
    <property type="entry name" value="CRISPR_assoc"/>
    <property type="match status" value="1"/>
</dbReference>
<evidence type="ECO:0000313" key="2">
    <source>
        <dbReference type="Proteomes" id="UP000254848"/>
    </source>
</evidence>
<gene>
    <name evidence="1" type="ORF">C8D90_104177</name>
</gene>
<reference evidence="1 2" key="1">
    <citation type="submission" date="2018-07" db="EMBL/GenBank/DDBJ databases">
        <title>Genomic Encyclopedia of Type Strains, Phase IV (KMG-IV): sequencing the most valuable type-strain genomes for metagenomic binning, comparative biology and taxonomic classification.</title>
        <authorList>
            <person name="Goeker M."/>
        </authorList>
    </citation>
    <scope>NUCLEOTIDE SEQUENCE [LARGE SCALE GENOMIC DNA]</scope>
    <source>
        <strain evidence="1 2">DSM 103736</strain>
    </source>
</reference>
<accession>A0A370QS23</accession>
<dbReference type="SUPFAM" id="SSF117987">
    <property type="entry name" value="CRISPR-associated protein"/>
    <property type="match status" value="2"/>
</dbReference>
<protein>
    <submittedName>
        <fullName evidence="1">CRISPR-associated Cse3 family protein</fullName>
    </submittedName>
</protein>
<dbReference type="NCBIfam" id="TIGR01907">
    <property type="entry name" value="casE_Cse3"/>
    <property type="match status" value="1"/>
</dbReference>
<dbReference type="SMART" id="SM01101">
    <property type="entry name" value="CRISPR_assoc"/>
    <property type="match status" value="1"/>
</dbReference>
<dbReference type="Gene3D" id="3.30.70.1200">
    <property type="entry name" value="Crispr-associated protein, domain 1"/>
    <property type="match status" value="1"/>
</dbReference>
<dbReference type="InterPro" id="IPR010179">
    <property type="entry name" value="CRISPR-assoc_prot_Cse3"/>
</dbReference>